<protein>
    <submittedName>
        <fullName evidence="2">Nucleoside-diphosphate-sugar epimerase</fullName>
    </submittedName>
</protein>
<dbReference type="Gene3D" id="3.40.50.720">
    <property type="entry name" value="NAD(P)-binding Rossmann-like Domain"/>
    <property type="match status" value="1"/>
</dbReference>
<dbReference type="GO" id="GO:0005737">
    <property type="term" value="C:cytoplasm"/>
    <property type="evidence" value="ECO:0007669"/>
    <property type="project" value="TreeGrafter"/>
</dbReference>
<dbReference type="Pfam" id="PF01370">
    <property type="entry name" value="Epimerase"/>
    <property type="match status" value="1"/>
</dbReference>
<organism evidence="2 3">
    <name type="scientific">Halopolyspora algeriensis</name>
    <dbReference type="NCBI Taxonomy" id="1500506"/>
    <lineage>
        <taxon>Bacteria</taxon>
        <taxon>Bacillati</taxon>
        <taxon>Actinomycetota</taxon>
        <taxon>Actinomycetes</taxon>
        <taxon>Actinomycetes incertae sedis</taxon>
        <taxon>Halopolyspora</taxon>
    </lineage>
</organism>
<evidence type="ECO:0000313" key="2">
    <source>
        <dbReference type="EMBL" id="RCW38444.1"/>
    </source>
</evidence>
<gene>
    <name evidence="2" type="ORF">DFQ14_12311</name>
</gene>
<dbReference type="InterPro" id="IPR001509">
    <property type="entry name" value="Epimerase_deHydtase"/>
</dbReference>
<dbReference type="EMBL" id="QPJC01000023">
    <property type="protein sequence ID" value="RCW38444.1"/>
    <property type="molecule type" value="Genomic_DNA"/>
</dbReference>
<name>A0A368VFK6_9ACTN</name>
<dbReference type="AlphaFoldDB" id="A0A368VFK6"/>
<proteinExistence type="predicted"/>
<keyword evidence="3" id="KW-1185">Reference proteome</keyword>
<dbReference type="InterPro" id="IPR051783">
    <property type="entry name" value="NAD(P)-dependent_oxidoreduct"/>
</dbReference>
<dbReference type="SUPFAM" id="SSF51735">
    <property type="entry name" value="NAD(P)-binding Rossmann-fold domains"/>
    <property type="match status" value="1"/>
</dbReference>
<dbReference type="GO" id="GO:0004029">
    <property type="term" value="F:aldehyde dehydrogenase (NAD+) activity"/>
    <property type="evidence" value="ECO:0007669"/>
    <property type="project" value="TreeGrafter"/>
</dbReference>
<dbReference type="Proteomes" id="UP000253495">
    <property type="component" value="Unassembled WGS sequence"/>
</dbReference>
<dbReference type="InterPro" id="IPR036291">
    <property type="entry name" value="NAD(P)-bd_dom_sf"/>
</dbReference>
<evidence type="ECO:0000313" key="3">
    <source>
        <dbReference type="Proteomes" id="UP000253495"/>
    </source>
</evidence>
<dbReference type="RefSeq" id="WP_114455079.1">
    <property type="nucleotide sequence ID" value="NZ_VFPI01000001.1"/>
</dbReference>
<accession>A0A368VFK6</accession>
<dbReference type="PANTHER" id="PTHR48079">
    <property type="entry name" value="PROTEIN YEEZ"/>
    <property type="match status" value="1"/>
</dbReference>
<dbReference type="OrthoDB" id="9787292at2"/>
<feature type="domain" description="NAD-dependent epimerase/dehydratase" evidence="1">
    <location>
        <begin position="5"/>
        <end position="232"/>
    </location>
</feature>
<evidence type="ECO:0000259" key="1">
    <source>
        <dbReference type="Pfam" id="PF01370"/>
    </source>
</evidence>
<comment type="caution">
    <text evidence="2">The sequence shown here is derived from an EMBL/GenBank/DDBJ whole genome shotgun (WGS) entry which is preliminary data.</text>
</comment>
<dbReference type="PANTHER" id="PTHR48079:SF6">
    <property type="entry name" value="NAD(P)-BINDING DOMAIN-CONTAINING PROTEIN-RELATED"/>
    <property type="match status" value="1"/>
</dbReference>
<reference evidence="2 3" key="1">
    <citation type="submission" date="2018-07" db="EMBL/GenBank/DDBJ databases">
        <title>Genomic Encyclopedia of Type Strains, Phase III (KMG-III): the genomes of soil and plant-associated and newly described type strains.</title>
        <authorList>
            <person name="Whitman W."/>
        </authorList>
    </citation>
    <scope>NUCLEOTIDE SEQUENCE [LARGE SCALE GENOMIC DNA]</scope>
    <source>
        <strain evidence="2 3">CECT 8575</strain>
    </source>
</reference>
<sequence>MPLRVFVTGATGVVGRMLLPQLRGRGHHVTALVRRARDADRLGDVDGVAVADVMDLRTLRRVLIGASPDVVVHQVTGFRSTDCASGMQRTAHLRTAGTENLISAAVSAGAHRVVAQSAASAYFPHGHEVLDEEAPLWTDAPGRWGAAVRAVEAQEEALLTCPDIEGVALRYGALYGPDTSFAPAGRIHRMIRGSAVPLVEDGGGITSFTHVEDAAGAVLEVLADGESGAYNVVDNEPAQSSEWLPAYAHMIGGPAPVSLTREQAREQLHWLTVHQLTEQRGATNFRLREAVGWRPVWPSWREGFADLFGLWPG</sequence>